<organism evidence="3 4">
    <name type="scientific">Fistulifera solaris</name>
    <name type="common">Oleaginous diatom</name>
    <dbReference type="NCBI Taxonomy" id="1519565"/>
    <lineage>
        <taxon>Eukaryota</taxon>
        <taxon>Sar</taxon>
        <taxon>Stramenopiles</taxon>
        <taxon>Ochrophyta</taxon>
        <taxon>Bacillariophyta</taxon>
        <taxon>Bacillariophyceae</taxon>
        <taxon>Bacillariophycidae</taxon>
        <taxon>Naviculales</taxon>
        <taxon>Naviculaceae</taxon>
        <taxon>Fistulifera</taxon>
    </lineage>
</organism>
<dbReference type="Proteomes" id="UP000198406">
    <property type="component" value="Unassembled WGS sequence"/>
</dbReference>
<feature type="compositionally biased region" description="Polar residues" evidence="2">
    <location>
        <begin position="1"/>
        <end position="10"/>
    </location>
</feature>
<evidence type="ECO:0008006" key="5">
    <source>
        <dbReference type="Google" id="ProtNLM"/>
    </source>
</evidence>
<feature type="compositionally biased region" description="Low complexity" evidence="2">
    <location>
        <begin position="25"/>
        <end position="42"/>
    </location>
</feature>
<dbReference type="FunCoup" id="A0A1Z5JEN4">
    <property type="interactions" value="352"/>
</dbReference>
<dbReference type="Pfam" id="PF01984">
    <property type="entry name" value="dsDNA_bind"/>
    <property type="match status" value="1"/>
</dbReference>
<evidence type="ECO:0000256" key="1">
    <source>
        <dbReference type="ARBA" id="ARBA00010490"/>
    </source>
</evidence>
<dbReference type="InParanoid" id="A0A1Z5JEN4"/>
<proteinExistence type="inferred from homology"/>
<dbReference type="Gene3D" id="1.10.8.140">
    <property type="entry name" value="PDCD5-like"/>
    <property type="match status" value="1"/>
</dbReference>
<feature type="region of interest" description="Disordered" evidence="2">
    <location>
        <begin position="1"/>
        <end position="42"/>
    </location>
</feature>
<feature type="region of interest" description="Disordered" evidence="2">
    <location>
        <begin position="102"/>
        <end position="136"/>
    </location>
</feature>
<dbReference type="InterPro" id="IPR002836">
    <property type="entry name" value="PDCD5-like"/>
</dbReference>
<keyword evidence="4" id="KW-1185">Reference proteome</keyword>
<dbReference type="SUPFAM" id="SSF46950">
    <property type="entry name" value="Double-stranded DNA-binding domain"/>
    <property type="match status" value="1"/>
</dbReference>
<evidence type="ECO:0000313" key="3">
    <source>
        <dbReference type="EMBL" id="GAX12465.1"/>
    </source>
</evidence>
<reference evidence="3 4" key="1">
    <citation type="journal article" date="2015" name="Plant Cell">
        <title>Oil accumulation by the oleaginous diatom Fistulifera solaris as revealed by the genome and transcriptome.</title>
        <authorList>
            <person name="Tanaka T."/>
            <person name="Maeda Y."/>
            <person name="Veluchamy A."/>
            <person name="Tanaka M."/>
            <person name="Abida H."/>
            <person name="Marechal E."/>
            <person name="Bowler C."/>
            <person name="Muto M."/>
            <person name="Sunaga Y."/>
            <person name="Tanaka M."/>
            <person name="Yoshino T."/>
            <person name="Taniguchi T."/>
            <person name="Fukuda Y."/>
            <person name="Nemoto M."/>
            <person name="Matsumoto M."/>
            <person name="Wong P.S."/>
            <person name="Aburatani S."/>
            <person name="Fujibuchi W."/>
        </authorList>
    </citation>
    <scope>NUCLEOTIDE SEQUENCE [LARGE SCALE GENOMIC DNA]</scope>
    <source>
        <strain evidence="3 4">JPCC DA0580</strain>
    </source>
</reference>
<dbReference type="PIRSF" id="PIRSF015730">
    <property type="entry name" value="TFAR19"/>
    <property type="match status" value="1"/>
</dbReference>
<sequence length="136" mass="15137">MDPSQLQAVSASELPEGFTLADPGPSQQPQSQQQQLEQQKQQQKQAILEQALTSDALARLRRIKLVKNVDSLENGIVSMAMSGKLPGPITEGKLIEMLERMNPQNRESNKAASTIQIQRKKYAFDSDDEDDNDDDL</sequence>
<dbReference type="PANTHER" id="PTHR10840:SF0">
    <property type="entry name" value="PROGRAMMED CELL DEATH PROTEIN 5"/>
    <property type="match status" value="1"/>
</dbReference>
<feature type="compositionally biased region" description="Polar residues" evidence="2">
    <location>
        <begin position="102"/>
        <end position="117"/>
    </location>
</feature>
<dbReference type="GO" id="GO:0005829">
    <property type="term" value="C:cytosol"/>
    <property type="evidence" value="ECO:0007669"/>
    <property type="project" value="TreeGrafter"/>
</dbReference>
<comment type="similarity">
    <text evidence="1">Belongs to the PDCD5 family.</text>
</comment>
<dbReference type="AlphaFoldDB" id="A0A1Z5JEN4"/>
<dbReference type="EMBL" id="BDSP01000052">
    <property type="protein sequence ID" value="GAX12465.1"/>
    <property type="molecule type" value="Genomic_DNA"/>
</dbReference>
<evidence type="ECO:0000313" key="4">
    <source>
        <dbReference type="Proteomes" id="UP000198406"/>
    </source>
</evidence>
<dbReference type="PANTHER" id="PTHR10840">
    <property type="entry name" value="PROGRAMMED CELL DEATH PROTEIN 5"/>
    <property type="match status" value="1"/>
</dbReference>
<evidence type="ECO:0000256" key="2">
    <source>
        <dbReference type="SAM" id="MobiDB-lite"/>
    </source>
</evidence>
<comment type="caution">
    <text evidence="3">The sequence shown here is derived from an EMBL/GenBank/DDBJ whole genome shotgun (WGS) entry which is preliminary data.</text>
</comment>
<gene>
    <name evidence="3" type="ORF">FisN_24Hh039</name>
</gene>
<accession>A0A1Z5JEN4</accession>
<dbReference type="OrthoDB" id="10252486at2759"/>
<feature type="compositionally biased region" description="Acidic residues" evidence="2">
    <location>
        <begin position="125"/>
        <end position="136"/>
    </location>
</feature>
<dbReference type="GO" id="GO:0005634">
    <property type="term" value="C:nucleus"/>
    <property type="evidence" value="ECO:0007669"/>
    <property type="project" value="TreeGrafter"/>
</dbReference>
<dbReference type="GO" id="GO:0003677">
    <property type="term" value="F:DNA binding"/>
    <property type="evidence" value="ECO:0007669"/>
    <property type="project" value="InterPro"/>
</dbReference>
<protein>
    <recommendedName>
        <fullName evidence="5">Programmed cell death protein 5</fullName>
    </recommendedName>
</protein>
<name>A0A1Z5JEN4_FISSO</name>
<dbReference type="InterPro" id="IPR036883">
    <property type="entry name" value="PDCD5-like_sf"/>
</dbReference>